<keyword evidence="7" id="KW-0547">Nucleotide-binding</keyword>
<dbReference type="SMART" id="SM00388">
    <property type="entry name" value="HisKA"/>
    <property type="match status" value="1"/>
</dbReference>
<feature type="domain" description="Response regulatory" evidence="16">
    <location>
        <begin position="804"/>
        <end position="922"/>
    </location>
</feature>
<dbReference type="Gene3D" id="3.40.50.2300">
    <property type="match status" value="1"/>
</dbReference>
<protein>
    <recommendedName>
        <fullName evidence="3">histidine kinase</fullName>
        <ecNumber evidence="3">2.7.13.3</ecNumber>
    </recommendedName>
</protein>
<evidence type="ECO:0000256" key="8">
    <source>
        <dbReference type="ARBA" id="ARBA00022840"/>
    </source>
</evidence>
<dbReference type="InterPro" id="IPR035965">
    <property type="entry name" value="PAS-like_dom_sf"/>
</dbReference>
<dbReference type="InterPro" id="IPR003594">
    <property type="entry name" value="HATPase_dom"/>
</dbReference>
<evidence type="ECO:0000259" key="16">
    <source>
        <dbReference type="PROSITE" id="PS50110"/>
    </source>
</evidence>
<evidence type="ECO:0000256" key="9">
    <source>
        <dbReference type="ARBA" id="ARBA00022989"/>
    </source>
</evidence>
<comment type="catalytic activity">
    <reaction evidence="1">
        <text>ATP + protein L-histidine = ADP + protein N-phospho-L-histidine.</text>
        <dbReference type="EC" id="2.7.13.3"/>
    </reaction>
</comment>
<dbReference type="SUPFAM" id="SSF47384">
    <property type="entry name" value="Homodimeric domain of signal transducing histidine kinase"/>
    <property type="match status" value="1"/>
</dbReference>
<accession>A0ABS3TCG5</accession>
<keyword evidence="9" id="KW-1133">Transmembrane helix</keyword>
<dbReference type="SMART" id="SM00448">
    <property type="entry name" value="REC"/>
    <property type="match status" value="1"/>
</dbReference>
<dbReference type="CDD" id="cd17546">
    <property type="entry name" value="REC_hyHK_CKI1_RcsC-like"/>
    <property type="match status" value="1"/>
</dbReference>
<feature type="domain" description="PAC" evidence="18">
    <location>
        <begin position="492"/>
        <end position="543"/>
    </location>
</feature>
<evidence type="ECO:0000313" key="20">
    <source>
        <dbReference type="EMBL" id="MBO3271344.1"/>
    </source>
</evidence>
<evidence type="ECO:0000259" key="18">
    <source>
        <dbReference type="PROSITE" id="PS50113"/>
    </source>
</evidence>
<dbReference type="SMART" id="SM00091">
    <property type="entry name" value="PAS"/>
    <property type="match status" value="4"/>
</dbReference>
<dbReference type="SMART" id="SM00086">
    <property type="entry name" value="PAC"/>
    <property type="match status" value="3"/>
</dbReference>
<dbReference type="InterPro" id="IPR000700">
    <property type="entry name" value="PAS-assoc_C"/>
</dbReference>
<dbReference type="InterPro" id="IPR000014">
    <property type="entry name" value="PAS"/>
</dbReference>
<evidence type="ECO:0000259" key="17">
    <source>
        <dbReference type="PROSITE" id="PS50112"/>
    </source>
</evidence>
<evidence type="ECO:0000256" key="12">
    <source>
        <dbReference type="PROSITE-ProRule" id="PRU00110"/>
    </source>
</evidence>
<keyword evidence="11" id="KW-0472">Membrane</keyword>
<dbReference type="SUPFAM" id="SSF52172">
    <property type="entry name" value="CheY-like"/>
    <property type="match status" value="1"/>
</dbReference>
<dbReference type="InterPro" id="IPR036641">
    <property type="entry name" value="HPT_dom_sf"/>
</dbReference>
<dbReference type="InterPro" id="IPR005467">
    <property type="entry name" value="His_kinase_dom"/>
</dbReference>
<dbReference type="Pfam" id="PF00512">
    <property type="entry name" value="HisKA"/>
    <property type="match status" value="1"/>
</dbReference>
<feature type="domain" description="HPt" evidence="19">
    <location>
        <begin position="956"/>
        <end position="1054"/>
    </location>
</feature>
<dbReference type="SMART" id="SM00387">
    <property type="entry name" value="HATPase_c"/>
    <property type="match status" value="1"/>
</dbReference>
<evidence type="ECO:0000256" key="2">
    <source>
        <dbReference type="ARBA" id="ARBA00004651"/>
    </source>
</evidence>
<evidence type="ECO:0000256" key="6">
    <source>
        <dbReference type="ARBA" id="ARBA00022692"/>
    </source>
</evidence>
<dbReference type="NCBIfam" id="TIGR00229">
    <property type="entry name" value="sensory_box"/>
    <property type="match status" value="2"/>
</dbReference>
<evidence type="ECO:0000256" key="11">
    <source>
        <dbReference type="ARBA" id="ARBA00023136"/>
    </source>
</evidence>
<dbReference type="InterPro" id="IPR004358">
    <property type="entry name" value="Sig_transdc_His_kin-like_C"/>
</dbReference>
<feature type="domain" description="PAC" evidence="18">
    <location>
        <begin position="368"/>
        <end position="419"/>
    </location>
</feature>
<dbReference type="InterPro" id="IPR013656">
    <property type="entry name" value="PAS_4"/>
</dbReference>
<proteinExistence type="predicted"/>
<dbReference type="CDD" id="cd00130">
    <property type="entry name" value="PAS"/>
    <property type="match status" value="2"/>
</dbReference>
<evidence type="ECO:0000256" key="7">
    <source>
        <dbReference type="ARBA" id="ARBA00022741"/>
    </source>
</evidence>
<dbReference type="InterPro" id="IPR008207">
    <property type="entry name" value="Sig_transdc_His_kin_Hpt_dom"/>
</dbReference>
<dbReference type="PRINTS" id="PR00344">
    <property type="entry name" value="BCTRLSENSOR"/>
</dbReference>
<evidence type="ECO:0000313" key="21">
    <source>
        <dbReference type="Proteomes" id="UP000670527"/>
    </source>
</evidence>
<gene>
    <name evidence="20" type="ORF">J4D97_11835</name>
</gene>
<dbReference type="PROSITE" id="PS50113">
    <property type="entry name" value="PAC"/>
    <property type="match status" value="3"/>
</dbReference>
<dbReference type="Pfam" id="PF00072">
    <property type="entry name" value="Response_reg"/>
    <property type="match status" value="1"/>
</dbReference>
<dbReference type="Pfam" id="PF08448">
    <property type="entry name" value="PAS_4"/>
    <property type="match status" value="3"/>
</dbReference>
<dbReference type="Proteomes" id="UP000670527">
    <property type="component" value="Unassembled WGS sequence"/>
</dbReference>
<keyword evidence="10" id="KW-0902">Two-component regulatory system</keyword>
<dbReference type="PANTHER" id="PTHR45339:SF1">
    <property type="entry name" value="HYBRID SIGNAL TRANSDUCTION HISTIDINE KINASE J"/>
    <property type="match status" value="1"/>
</dbReference>
<evidence type="ECO:0000259" key="15">
    <source>
        <dbReference type="PROSITE" id="PS50109"/>
    </source>
</evidence>
<dbReference type="InterPro" id="IPR001610">
    <property type="entry name" value="PAC"/>
</dbReference>
<evidence type="ECO:0000256" key="13">
    <source>
        <dbReference type="PROSITE-ProRule" id="PRU00169"/>
    </source>
</evidence>
<dbReference type="InterPro" id="IPR003661">
    <property type="entry name" value="HisK_dim/P_dom"/>
</dbReference>
<dbReference type="InterPro" id="IPR036890">
    <property type="entry name" value="HATPase_C_sf"/>
</dbReference>
<feature type="domain" description="Histidine kinase" evidence="15">
    <location>
        <begin position="561"/>
        <end position="782"/>
    </location>
</feature>
<keyword evidence="21" id="KW-1185">Reference proteome</keyword>
<dbReference type="SUPFAM" id="SSF55874">
    <property type="entry name" value="ATPase domain of HSP90 chaperone/DNA topoisomerase II/histidine kinase"/>
    <property type="match status" value="1"/>
</dbReference>
<comment type="caution">
    <text evidence="20">The sequence shown here is derived from an EMBL/GenBank/DDBJ whole genome shotgun (WGS) entry which is preliminary data.</text>
</comment>
<dbReference type="PANTHER" id="PTHR45339">
    <property type="entry name" value="HYBRID SIGNAL TRANSDUCTION HISTIDINE KINASE J"/>
    <property type="match status" value="1"/>
</dbReference>
<keyword evidence="4" id="KW-1003">Cell membrane</keyword>
<dbReference type="Gene3D" id="3.30.450.20">
    <property type="entry name" value="PAS domain"/>
    <property type="match status" value="3"/>
</dbReference>
<feature type="domain" description="PAS" evidence="17">
    <location>
        <begin position="420"/>
        <end position="472"/>
    </location>
</feature>
<feature type="coiled-coil region" evidence="14">
    <location>
        <begin position="534"/>
        <end position="561"/>
    </location>
</feature>
<dbReference type="CDD" id="cd16922">
    <property type="entry name" value="HATPase_EvgS-ArcB-TorS-like"/>
    <property type="match status" value="1"/>
</dbReference>
<keyword evidence="8" id="KW-0067">ATP-binding</keyword>
<dbReference type="Gene3D" id="3.30.565.10">
    <property type="entry name" value="Histidine kinase-like ATPase, C-terminal domain"/>
    <property type="match status" value="1"/>
</dbReference>
<evidence type="ECO:0000256" key="3">
    <source>
        <dbReference type="ARBA" id="ARBA00012438"/>
    </source>
</evidence>
<feature type="coiled-coil region" evidence="14">
    <location>
        <begin position="11"/>
        <end position="38"/>
    </location>
</feature>
<dbReference type="SUPFAM" id="SSF55785">
    <property type="entry name" value="PYP-like sensor domain (PAS domain)"/>
    <property type="match status" value="3"/>
</dbReference>
<dbReference type="RefSeq" id="WP_208307749.1">
    <property type="nucleotide sequence ID" value="NZ_JAGETX010000005.1"/>
</dbReference>
<keyword evidence="6" id="KW-0812">Transmembrane</keyword>
<dbReference type="PROSITE" id="PS50894">
    <property type="entry name" value="HPT"/>
    <property type="match status" value="1"/>
</dbReference>
<dbReference type="PROSITE" id="PS50110">
    <property type="entry name" value="RESPONSE_REGULATORY"/>
    <property type="match status" value="1"/>
</dbReference>
<evidence type="ECO:0000256" key="14">
    <source>
        <dbReference type="SAM" id="Coils"/>
    </source>
</evidence>
<evidence type="ECO:0000256" key="10">
    <source>
        <dbReference type="ARBA" id="ARBA00023012"/>
    </source>
</evidence>
<dbReference type="SUPFAM" id="SSF47226">
    <property type="entry name" value="Histidine-containing phosphotransfer domain, HPT domain"/>
    <property type="match status" value="1"/>
</dbReference>
<dbReference type="Gene3D" id="1.20.120.160">
    <property type="entry name" value="HPT domain"/>
    <property type="match status" value="1"/>
</dbReference>
<dbReference type="Gene3D" id="1.10.287.130">
    <property type="match status" value="1"/>
</dbReference>
<keyword evidence="5 13" id="KW-0597">Phosphoprotein</keyword>
<dbReference type="InterPro" id="IPR001789">
    <property type="entry name" value="Sig_transdc_resp-reg_receiver"/>
</dbReference>
<comment type="subcellular location">
    <subcellularLocation>
        <location evidence="2">Cell membrane</location>
        <topology evidence="2">Multi-pass membrane protein</topology>
    </subcellularLocation>
</comment>
<dbReference type="InterPro" id="IPR036097">
    <property type="entry name" value="HisK_dim/P_sf"/>
</dbReference>
<dbReference type="EMBL" id="JAGETX010000005">
    <property type="protein sequence ID" value="MBO3271344.1"/>
    <property type="molecule type" value="Genomic_DNA"/>
</dbReference>
<evidence type="ECO:0000256" key="5">
    <source>
        <dbReference type="ARBA" id="ARBA00022553"/>
    </source>
</evidence>
<name>A0ABS3TCG5_9BACT</name>
<evidence type="ECO:0000259" key="19">
    <source>
        <dbReference type="PROSITE" id="PS50894"/>
    </source>
</evidence>
<dbReference type="InterPro" id="IPR011006">
    <property type="entry name" value="CheY-like_superfamily"/>
</dbReference>
<feature type="modified residue" description="Phosphohistidine" evidence="12">
    <location>
        <position position="995"/>
    </location>
</feature>
<dbReference type="Pfam" id="PF02518">
    <property type="entry name" value="HATPase_c"/>
    <property type="match status" value="1"/>
</dbReference>
<evidence type="ECO:0000256" key="1">
    <source>
        <dbReference type="ARBA" id="ARBA00000085"/>
    </source>
</evidence>
<keyword evidence="14" id="KW-0175">Coiled coil</keyword>
<organism evidence="20 21">
    <name type="scientific">Hymenobacter defluvii</name>
    <dbReference type="NCBI Taxonomy" id="2054411"/>
    <lineage>
        <taxon>Bacteria</taxon>
        <taxon>Pseudomonadati</taxon>
        <taxon>Bacteroidota</taxon>
        <taxon>Cytophagia</taxon>
        <taxon>Cytophagales</taxon>
        <taxon>Hymenobacteraceae</taxon>
        <taxon>Hymenobacter</taxon>
    </lineage>
</organism>
<dbReference type="PROSITE" id="PS50109">
    <property type="entry name" value="HIS_KIN"/>
    <property type="match status" value="1"/>
</dbReference>
<evidence type="ECO:0000256" key="4">
    <source>
        <dbReference type="ARBA" id="ARBA00022475"/>
    </source>
</evidence>
<dbReference type="CDD" id="cd00082">
    <property type="entry name" value="HisKA"/>
    <property type="match status" value="1"/>
</dbReference>
<reference evidence="20 21" key="1">
    <citation type="submission" date="2021-03" db="EMBL/GenBank/DDBJ databases">
        <authorList>
            <person name="Kim M.K."/>
        </authorList>
    </citation>
    <scope>NUCLEOTIDE SEQUENCE [LARGE SCALE GENOMIC DNA]</scope>
    <source>
        <strain evidence="20 21">BT507</strain>
    </source>
</reference>
<feature type="modified residue" description="4-aspartylphosphate" evidence="13">
    <location>
        <position position="853"/>
    </location>
</feature>
<dbReference type="EC" id="2.7.13.3" evidence="3"/>
<dbReference type="PROSITE" id="PS50112">
    <property type="entry name" value="PAS"/>
    <property type="match status" value="1"/>
</dbReference>
<sequence>MASSSTSDLTTADLLAQLQQERAARQLAEERVAELEQLCAPSSPTLDLGQLPRRNPNPVWRLSATAETLFLNQAAENLRQREEEAGMLPQLEELVQQAIGQALATDKVVQQEIALNFNHYLLFVVPSCNEQYADVYLTNITQGKDVERRMQQQREFYETILNLLPVDVAVFDPEHRYLFLNPAAIANPEVREWIIGRNDFEFCEYRQRPVALAEERHARFEQALATKQAVQWEESLESPQGQRRALRNMLPVYNPDGSLRLMLGYGLDITERYLAESRLRESEARLQEEQAFVQQVVNTVPDYIFVRDINTKISFMNQSMRDFVQSTKHIELVGLTEVEVAPEDLSIWRELQKVVDDDIQIITTGQEQTVEVSATLRNGETRWLRSVKRPLRRADGTVSILGVSTDITEARLAHETLIRSEKQYRDLMQFSQALICTHDLQGRILTINPTAAAVIGRPAEAIIGQPLQMVSPPELHADMGAYLTTIAQQRELGGVMTLMSRTGERRFILYNNSLVDETGQEPYVIAYGQDVTDRILMEKELKRAKEAAEESAQAKENFLANMSHEIRTPINGILGMAGLLAKTELQEAQRDHLNIIQSSGRHLLAVINDVLDVAKIESGQLHLEEIPFDIIESIRGAAQTLAYKAEEKRIRFFVEPPTLPEPMVVGDPFRLNQILLNLLSNAIKFTDRGFVELTGRVLHDSPEKLSIEFQVTDTGIGIPAEKQEAIFESFRQAYTDTTRQFGGTGLGLTISRRLSEQLGGRLWVESTPGRGSTFFLVLTLPKAQQTALAIEPASPDYATLRGTRVLLVEDHPVNQQLALLILQGWGFEVDAADSGPEALAFLDQHTYDVVLMDIQMPGMSGLDATRLIRKHADPLKAVLPVIALTANAMRSDHEVYQKAGINDYLLKPFEERDLFLKIAAQLGRTVEAAAEVAAVRNAPIAPLYHLAQLQEAAHGSENFVRKILTTFLQHTPPALDQLKVATAVSDWTAAAEIAHRLKPTLKLLAVTTTEEPVRLLESYPHASPADRPTETTLQAAATTLLNTTAAVVAELQAAGY</sequence>
<feature type="domain" description="PAC" evidence="18">
    <location>
        <begin position="230"/>
        <end position="281"/>
    </location>
</feature>